<dbReference type="PROSITE" id="PS50236">
    <property type="entry name" value="CHCR"/>
    <property type="match status" value="3"/>
</dbReference>
<accession>A0A7L3XBN5</accession>
<comment type="similarity">
    <text evidence="3">Belongs to the clathrin heavy chain family.</text>
</comment>
<dbReference type="GO" id="GO:0030130">
    <property type="term" value="C:clathrin coat of trans-Golgi network vesicle"/>
    <property type="evidence" value="ECO:0007669"/>
    <property type="project" value="InterPro"/>
</dbReference>
<feature type="non-terminal residue" evidence="11">
    <location>
        <position position="799"/>
    </location>
</feature>
<dbReference type="InterPro" id="IPR011990">
    <property type="entry name" value="TPR-like_helical_dom_sf"/>
</dbReference>
<feature type="repeat" description="CHCR" evidence="8">
    <location>
        <begin position="402"/>
        <end position="548"/>
    </location>
</feature>
<feature type="repeat" description="CHCR" evidence="8">
    <location>
        <begin position="551"/>
        <end position="693"/>
    </location>
</feature>
<dbReference type="GO" id="GO:0006898">
    <property type="term" value="P:receptor-mediated endocytosis"/>
    <property type="evidence" value="ECO:0007669"/>
    <property type="project" value="TreeGrafter"/>
</dbReference>
<dbReference type="InterPro" id="IPR022365">
    <property type="entry name" value="Clathrin_H-chain_propeller_rpt"/>
</dbReference>
<dbReference type="FunFam" id="1.25.40.10:FF:000095">
    <property type="entry name" value="Clathrin heavy chain"/>
    <property type="match status" value="1"/>
</dbReference>
<proteinExistence type="inferred from homology"/>
<dbReference type="InterPro" id="IPR012331">
    <property type="entry name" value="Clathrin_H-chain_linker"/>
</dbReference>
<gene>
    <name evidence="11" type="primary">Cltc_0</name>
    <name evidence="11" type="ORF">CALBOR_R01575</name>
</gene>
<dbReference type="InterPro" id="IPR016024">
    <property type="entry name" value="ARM-type_fold"/>
</dbReference>
<dbReference type="Gene3D" id="1.25.40.10">
    <property type="entry name" value="Tetratricopeptide repeat domain"/>
    <property type="match status" value="1"/>
</dbReference>
<feature type="domain" description="Clathrin heavy chain linker core motif" evidence="10">
    <location>
        <begin position="196"/>
        <end position="219"/>
    </location>
</feature>
<evidence type="ECO:0000313" key="12">
    <source>
        <dbReference type="Proteomes" id="UP000535403"/>
    </source>
</evidence>
<feature type="region of interest" description="Disordered" evidence="9">
    <location>
        <begin position="132"/>
        <end position="156"/>
    </location>
</feature>
<comment type="caution">
    <text evidence="11">The sequence shown here is derived from an EMBL/GenBank/DDBJ whole genome shotgun (WGS) entry which is preliminary data.</text>
</comment>
<protein>
    <submittedName>
        <fullName evidence="11">CLH1 protein</fullName>
    </submittedName>
</protein>
<dbReference type="InterPro" id="IPR055358">
    <property type="entry name" value="CHCR"/>
</dbReference>
<evidence type="ECO:0000256" key="1">
    <source>
        <dbReference type="ARBA" id="ARBA00004180"/>
    </source>
</evidence>
<organism evidence="11 12">
    <name type="scientific">Calonectris borealis</name>
    <name type="common">Cory's shearwater</name>
    <dbReference type="NCBI Taxonomy" id="1323832"/>
    <lineage>
        <taxon>Eukaryota</taxon>
        <taxon>Metazoa</taxon>
        <taxon>Chordata</taxon>
        <taxon>Craniata</taxon>
        <taxon>Vertebrata</taxon>
        <taxon>Euteleostomi</taxon>
        <taxon>Archelosauria</taxon>
        <taxon>Archosauria</taxon>
        <taxon>Dinosauria</taxon>
        <taxon>Saurischia</taxon>
        <taxon>Theropoda</taxon>
        <taxon>Coelurosauria</taxon>
        <taxon>Aves</taxon>
        <taxon>Neognathae</taxon>
        <taxon>Neoaves</taxon>
        <taxon>Aequornithes</taxon>
        <taxon>Procellariiformes</taxon>
        <taxon>Procellariidae</taxon>
        <taxon>Calonectris</taxon>
    </lineage>
</organism>
<name>A0A7L3XBN5_9AVES</name>
<evidence type="ECO:0000313" key="11">
    <source>
        <dbReference type="EMBL" id="NXV85039.1"/>
    </source>
</evidence>
<evidence type="ECO:0000256" key="9">
    <source>
        <dbReference type="SAM" id="MobiDB-lite"/>
    </source>
</evidence>
<dbReference type="Pfam" id="PF00637">
    <property type="entry name" value="Clathrin"/>
    <property type="match status" value="3"/>
</dbReference>
<dbReference type="Pfam" id="PF09268">
    <property type="entry name" value="Clathrin-link"/>
    <property type="match status" value="1"/>
</dbReference>
<dbReference type="Pfam" id="PF13838">
    <property type="entry name" value="Clathrin_H_link"/>
    <property type="match status" value="1"/>
</dbReference>
<evidence type="ECO:0000256" key="7">
    <source>
        <dbReference type="ARBA" id="ARBA00023329"/>
    </source>
</evidence>
<evidence type="ECO:0000256" key="2">
    <source>
        <dbReference type="ARBA" id="ARBA00004277"/>
    </source>
</evidence>
<keyword evidence="6" id="KW-0168">Coated pit</keyword>
<dbReference type="Gene3D" id="1.25.40.30">
    <property type="match status" value="1"/>
</dbReference>
<comment type="subcellular location">
    <subcellularLocation>
        <location evidence="1">Cytoplasmic vesicle membrane</location>
        <topology evidence="1">Peripheral membrane protein</topology>
        <orientation evidence="1">Cytoplasmic side</orientation>
    </subcellularLocation>
    <subcellularLocation>
        <location evidence="2">Membrane</location>
        <location evidence="2">Coated pit</location>
        <topology evidence="2">Peripheral membrane protein</topology>
        <orientation evidence="2">Cytoplasmic side</orientation>
    </subcellularLocation>
</comment>
<dbReference type="PANTHER" id="PTHR10292">
    <property type="entry name" value="CLATHRIN HEAVY CHAIN RELATED"/>
    <property type="match status" value="1"/>
</dbReference>
<evidence type="ECO:0000256" key="8">
    <source>
        <dbReference type="PROSITE-ProRule" id="PRU01006"/>
    </source>
</evidence>
<sequence>MEGESQPQKMFDRHASLAGCQIINYRTDEHQKWLLLIGISAQQNRVVGAMQLYSVDRKVSQPIEGHAAAFAEFKIEGNAKPSTLFCFAVRSPAGGKLHIIEVGQPATGNQPFVKKAVDVFFPPEAQTDFPVAMQKTNKKPQKNPNNNKKTDSKKTSIVSSGRMSLTSLCLLNFLLMFRILDKNLCPFQVLSVCVEEDNIVNYATNVLQNPDLGLRMAIRSNLAGAEELFARKFNTLFAQGSYADAAKVAASAPKGILRTSDTIRKFQSVPAQPGQASPLLQYFGILLDQGQLNKFESLELCRPVLQQGRKQLLEKWLKEDKLECSEELGDLVKTADPTLALSVYLRANVPNKVIQCFAETGQFQKIVLYAKKVGYTPDWIFLLRSVMRVSPEQGLQFSQMLVQDEEPLANINQIVDVFMENSLIQQCTSFLLDALKNNRPAEGHLQTRLLEMNLIHAPQVADAILGNQMFTHYDRAHIAQLCEKAGLLQRALEHYTDLYDIKRAVVHTHLLNPEWLVNFFGSLSVEDSVECLRAMLSANIRQNLQLCVQVASKYHEQLGTQSLVELFESFKSYEGLFYFLGSIVNFSQDPDVHFKYIQAACKTGQIKEVERICRESNCYNPERVKNFLKEAKLTDQLPLIIVCDRFDFVHDLVLYLYRNNLQKYIEIYVQKVNPSRIPAVVGGLLDVDCSEDVIKNLIMVVRGQFSTDELVAEVEKRNRLKLLLPWLESRIHEGCEEPATHNALAKIYIDSNNNPERFLRENPYYDSRVVGKYCEKRDPHLACVAYERGQCDLELIKVS</sequence>
<dbReference type="Pfam" id="PF01394">
    <property type="entry name" value="Clathrin_propel"/>
    <property type="match status" value="2"/>
</dbReference>
<dbReference type="InterPro" id="IPR015348">
    <property type="entry name" value="Clathrin_H-chain_linker_core"/>
</dbReference>
<keyword evidence="4" id="KW-0677">Repeat</keyword>
<dbReference type="SUPFAM" id="SSF50989">
    <property type="entry name" value="Clathrin heavy-chain terminal domain"/>
    <property type="match status" value="1"/>
</dbReference>
<evidence type="ECO:0000259" key="10">
    <source>
        <dbReference type="Pfam" id="PF09268"/>
    </source>
</evidence>
<dbReference type="Proteomes" id="UP000535403">
    <property type="component" value="Unassembled WGS sequence"/>
</dbReference>
<keyword evidence="7" id="KW-0968">Cytoplasmic vesicle</keyword>
<dbReference type="GO" id="GO:0045334">
    <property type="term" value="C:clathrin-coated endocytic vesicle"/>
    <property type="evidence" value="ECO:0007669"/>
    <property type="project" value="TreeGrafter"/>
</dbReference>
<dbReference type="InterPro" id="IPR016025">
    <property type="entry name" value="Clathrin_H-chain_N"/>
</dbReference>
<dbReference type="GO" id="GO:0006886">
    <property type="term" value="P:intracellular protein transport"/>
    <property type="evidence" value="ECO:0007669"/>
    <property type="project" value="UniProtKB-UniRule"/>
</dbReference>
<dbReference type="InterPro" id="IPR000547">
    <property type="entry name" value="Clathrin_H-chain/VPS_repeat"/>
</dbReference>
<dbReference type="FunFam" id="1.25.40.10:FF:000007">
    <property type="entry name" value="Clathrin heavy chain"/>
    <property type="match status" value="1"/>
</dbReference>
<dbReference type="AlphaFoldDB" id="A0A7L3XBN5"/>
<keyword evidence="12" id="KW-1185">Reference proteome</keyword>
<dbReference type="GO" id="GO:0005198">
    <property type="term" value="F:structural molecule activity"/>
    <property type="evidence" value="ECO:0007669"/>
    <property type="project" value="InterPro"/>
</dbReference>
<dbReference type="GO" id="GO:0032051">
    <property type="term" value="F:clathrin light chain binding"/>
    <property type="evidence" value="ECO:0007669"/>
    <property type="project" value="TreeGrafter"/>
</dbReference>
<dbReference type="PANTHER" id="PTHR10292:SF6">
    <property type="entry name" value="CLATHRIN HEAVY CHAIN 2"/>
    <property type="match status" value="1"/>
</dbReference>
<dbReference type="GO" id="GO:0070062">
    <property type="term" value="C:extracellular exosome"/>
    <property type="evidence" value="ECO:0007669"/>
    <property type="project" value="TreeGrafter"/>
</dbReference>
<dbReference type="GO" id="GO:0030132">
    <property type="term" value="C:clathrin coat of coated pit"/>
    <property type="evidence" value="ECO:0007669"/>
    <property type="project" value="InterPro"/>
</dbReference>
<evidence type="ECO:0000256" key="4">
    <source>
        <dbReference type="ARBA" id="ARBA00022737"/>
    </source>
</evidence>
<evidence type="ECO:0000256" key="6">
    <source>
        <dbReference type="ARBA" id="ARBA00023176"/>
    </source>
</evidence>
<dbReference type="EMBL" id="VZUG01002173">
    <property type="protein sequence ID" value="NXV85039.1"/>
    <property type="molecule type" value="Genomic_DNA"/>
</dbReference>
<dbReference type="Gene3D" id="2.130.10.110">
    <property type="entry name" value="Clathrin heavy-chain terminal domain"/>
    <property type="match status" value="1"/>
</dbReference>
<dbReference type="SMART" id="SM00299">
    <property type="entry name" value="CLH"/>
    <property type="match status" value="3"/>
</dbReference>
<feature type="non-terminal residue" evidence="11">
    <location>
        <position position="1"/>
    </location>
</feature>
<reference evidence="11 12" key="1">
    <citation type="submission" date="2019-09" db="EMBL/GenBank/DDBJ databases">
        <title>Bird 10,000 Genomes (B10K) Project - Family phase.</title>
        <authorList>
            <person name="Zhang G."/>
        </authorList>
    </citation>
    <scope>NUCLEOTIDE SEQUENCE [LARGE SCALE GENOMIC DNA]</scope>
    <source>
        <strain evidence="11">OUT-0025</strain>
        <tissue evidence="11">Blood</tissue>
    </source>
</reference>
<evidence type="ECO:0000256" key="3">
    <source>
        <dbReference type="ARBA" id="ARBA00009535"/>
    </source>
</evidence>
<dbReference type="GO" id="GO:0071439">
    <property type="term" value="C:clathrin complex"/>
    <property type="evidence" value="ECO:0007669"/>
    <property type="project" value="TreeGrafter"/>
</dbReference>
<feature type="repeat" description="CHCR" evidence="8">
    <location>
        <begin position="698"/>
        <end position="799"/>
    </location>
</feature>
<keyword evidence="5" id="KW-0472">Membrane</keyword>
<dbReference type="SUPFAM" id="SSF48371">
    <property type="entry name" value="ARM repeat"/>
    <property type="match status" value="3"/>
</dbReference>
<evidence type="ECO:0000256" key="5">
    <source>
        <dbReference type="ARBA" id="ARBA00023136"/>
    </source>
</evidence>